<reference evidence="1 2" key="1">
    <citation type="submission" date="2019-11" db="EMBL/GenBank/DDBJ databases">
        <title>Type strains purchased from KCTC, JCM and DSMZ.</title>
        <authorList>
            <person name="Lu H."/>
        </authorList>
    </citation>
    <scope>NUCLEOTIDE SEQUENCE [LARGE SCALE GENOMIC DNA]</scope>
    <source>
        <strain evidence="1 2">KCTC 42409</strain>
    </source>
</reference>
<gene>
    <name evidence="1" type="ORF">GM668_13290</name>
</gene>
<protein>
    <submittedName>
        <fullName evidence="1">Uncharacterized protein</fullName>
    </submittedName>
</protein>
<dbReference type="EMBL" id="WNLA01000007">
    <property type="protein sequence ID" value="MTW03060.1"/>
    <property type="molecule type" value="Genomic_DNA"/>
</dbReference>
<name>A0A6L6Q095_9BURK</name>
<sequence length="71" mass="7451">MARAGTALMDASTNNALAVRIAHFEYSVVMANSPGSITVYGLAQAKRRYAGAMPARRHAGGQAFAAIPDKE</sequence>
<evidence type="ECO:0000313" key="1">
    <source>
        <dbReference type="EMBL" id="MTW03060.1"/>
    </source>
</evidence>
<organism evidence="1 2">
    <name type="scientific">Pseudoduganella ginsengisoli</name>
    <dbReference type="NCBI Taxonomy" id="1462440"/>
    <lineage>
        <taxon>Bacteria</taxon>
        <taxon>Pseudomonadati</taxon>
        <taxon>Pseudomonadota</taxon>
        <taxon>Betaproteobacteria</taxon>
        <taxon>Burkholderiales</taxon>
        <taxon>Oxalobacteraceae</taxon>
        <taxon>Telluria group</taxon>
        <taxon>Pseudoduganella</taxon>
    </lineage>
</organism>
<proteinExistence type="predicted"/>
<comment type="caution">
    <text evidence="1">The sequence shown here is derived from an EMBL/GenBank/DDBJ whole genome shotgun (WGS) entry which is preliminary data.</text>
</comment>
<dbReference type="Proteomes" id="UP000484015">
    <property type="component" value="Unassembled WGS sequence"/>
</dbReference>
<keyword evidence="2" id="KW-1185">Reference proteome</keyword>
<dbReference type="AlphaFoldDB" id="A0A6L6Q095"/>
<evidence type="ECO:0000313" key="2">
    <source>
        <dbReference type="Proteomes" id="UP000484015"/>
    </source>
</evidence>
<accession>A0A6L6Q095</accession>